<accession>A0A8S5V309</accession>
<proteinExistence type="predicted"/>
<name>A0A8S5V309_9CAUD</name>
<organism evidence="1">
    <name type="scientific">Siphoviridae sp. ct6YY1</name>
    <dbReference type="NCBI Taxonomy" id="2825343"/>
    <lineage>
        <taxon>Viruses</taxon>
        <taxon>Duplodnaviria</taxon>
        <taxon>Heunggongvirae</taxon>
        <taxon>Uroviricota</taxon>
        <taxon>Caudoviricetes</taxon>
    </lineage>
</organism>
<reference evidence="1" key="1">
    <citation type="journal article" date="2021" name="Proc. Natl. Acad. Sci. U.S.A.">
        <title>A Catalog of Tens of Thousands of Viruses from Human Metagenomes Reveals Hidden Associations with Chronic Diseases.</title>
        <authorList>
            <person name="Tisza M.J."/>
            <person name="Buck C.B."/>
        </authorList>
    </citation>
    <scope>NUCLEOTIDE SEQUENCE</scope>
    <source>
        <strain evidence="1">Ct6YY1</strain>
    </source>
</reference>
<dbReference type="EMBL" id="BK016186">
    <property type="protein sequence ID" value="DAG01094.1"/>
    <property type="molecule type" value="Genomic_DNA"/>
</dbReference>
<protein>
    <submittedName>
        <fullName evidence="1">Ead/Ea22-like protein</fullName>
    </submittedName>
</protein>
<evidence type="ECO:0000313" key="1">
    <source>
        <dbReference type="EMBL" id="DAG01094.1"/>
    </source>
</evidence>
<sequence>MTDLTTTHLKCLLEKATPGPWTVEDDGYDIIVGNAEGHRMIWGDQVRFKFEAGDKKHDPQLAAHAPELAEEVIRLRGEIEDLITAMQDKAAIGESQSPAVIAGYLKEIVLGETND</sequence>